<feature type="compositionally biased region" description="Polar residues" evidence="1">
    <location>
        <begin position="79"/>
        <end position="88"/>
    </location>
</feature>
<evidence type="ECO:0000313" key="3">
    <source>
        <dbReference type="Proteomes" id="UP000325008"/>
    </source>
</evidence>
<comment type="caution">
    <text evidence="2">The sequence shown here is derived from an EMBL/GenBank/DDBJ whole genome shotgun (WGS) entry which is preliminary data.</text>
</comment>
<dbReference type="Proteomes" id="UP000325008">
    <property type="component" value="Unassembled WGS sequence"/>
</dbReference>
<sequence>MSIVSTVRKLGRRRSSEPKGRAGSGNVGESSGRHHCVGGAGDLRLTFWDQLPSGLSATRLDELLHAAPRGILSRLRMPSANTARQANRSASEPPVASSQQPAASSHQPLSILRHAAMLGWPCWSVDTKARGNTQRASQAKLKLPRSPRPAPCSGDEPKSARASRASPSACASEAPHQLRVLPPSSSSEPTRLAVEGWRGHSAGPLRQRQPKESSVITRIGPRGIRAV</sequence>
<gene>
    <name evidence="2" type="ORF">PSANT_04265</name>
</gene>
<keyword evidence="3" id="KW-1185">Reference proteome</keyword>
<evidence type="ECO:0000256" key="1">
    <source>
        <dbReference type="SAM" id="MobiDB-lite"/>
    </source>
</evidence>
<proteinExistence type="predicted"/>
<feature type="compositionally biased region" description="Low complexity" evidence="1">
    <location>
        <begin position="160"/>
        <end position="175"/>
    </location>
</feature>
<accession>A0A5C3FTA0</accession>
<feature type="region of interest" description="Disordered" evidence="1">
    <location>
        <begin position="75"/>
        <end position="107"/>
    </location>
</feature>
<evidence type="ECO:0000313" key="2">
    <source>
        <dbReference type="EMBL" id="SPO46579.1"/>
    </source>
</evidence>
<dbReference type="EMBL" id="OOIQ01000010">
    <property type="protein sequence ID" value="SPO46579.1"/>
    <property type="molecule type" value="Genomic_DNA"/>
</dbReference>
<feature type="region of interest" description="Disordered" evidence="1">
    <location>
        <begin position="129"/>
        <end position="227"/>
    </location>
</feature>
<feature type="compositionally biased region" description="Low complexity" evidence="1">
    <location>
        <begin position="89"/>
        <end position="107"/>
    </location>
</feature>
<dbReference type="AlphaFoldDB" id="A0A5C3FTA0"/>
<organism evidence="2 3">
    <name type="scientific">Pseudozyma antarctica</name>
    <name type="common">Yeast</name>
    <name type="synonym">Candida antarctica</name>
    <dbReference type="NCBI Taxonomy" id="84753"/>
    <lineage>
        <taxon>Eukaryota</taxon>
        <taxon>Fungi</taxon>
        <taxon>Dikarya</taxon>
        <taxon>Basidiomycota</taxon>
        <taxon>Ustilaginomycotina</taxon>
        <taxon>Ustilaginomycetes</taxon>
        <taxon>Ustilaginales</taxon>
        <taxon>Ustilaginaceae</taxon>
        <taxon>Moesziomyces</taxon>
    </lineage>
</organism>
<protein>
    <submittedName>
        <fullName evidence="2">Uncharacterized protein</fullName>
    </submittedName>
</protein>
<reference evidence="2" key="1">
    <citation type="submission" date="2018-03" db="EMBL/GenBank/DDBJ databases">
        <authorList>
            <person name="Guldener U."/>
        </authorList>
    </citation>
    <scope>NUCLEOTIDE SEQUENCE [LARGE SCALE GENOMIC DNA]</scope>
    <source>
        <strain evidence="2">ATCC34888</strain>
    </source>
</reference>
<name>A0A5C3FTA0_PSEA2</name>
<feature type="region of interest" description="Disordered" evidence="1">
    <location>
        <begin position="1"/>
        <end position="35"/>
    </location>
</feature>